<dbReference type="InterPro" id="IPR000742">
    <property type="entry name" value="EGF"/>
</dbReference>
<feature type="signal peptide" evidence="7">
    <location>
        <begin position="1"/>
        <end position="21"/>
    </location>
</feature>
<dbReference type="InterPro" id="IPR036322">
    <property type="entry name" value="WD40_repeat_dom_sf"/>
</dbReference>
<dbReference type="GO" id="GO:0005634">
    <property type="term" value="C:nucleus"/>
    <property type="evidence" value="ECO:0007669"/>
    <property type="project" value="TreeGrafter"/>
</dbReference>
<dbReference type="GO" id="GO:0043161">
    <property type="term" value="P:proteasome-mediated ubiquitin-dependent protein catabolic process"/>
    <property type="evidence" value="ECO:0007669"/>
    <property type="project" value="TreeGrafter"/>
</dbReference>
<dbReference type="GO" id="GO:0005737">
    <property type="term" value="C:cytoplasm"/>
    <property type="evidence" value="ECO:0007669"/>
    <property type="project" value="TreeGrafter"/>
</dbReference>
<dbReference type="PROSITE" id="PS50082">
    <property type="entry name" value="WD_REPEATS_2"/>
    <property type="match status" value="3"/>
</dbReference>
<dbReference type="InterPro" id="IPR020472">
    <property type="entry name" value="WD40_PAC1"/>
</dbReference>
<accession>A0A814IJL8</accession>
<dbReference type="PROSITE" id="PS00010">
    <property type="entry name" value="ASX_HYDROXYL"/>
    <property type="match status" value="1"/>
</dbReference>
<evidence type="ECO:0000313" key="10">
    <source>
        <dbReference type="Proteomes" id="UP000663879"/>
    </source>
</evidence>
<comment type="caution">
    <text evidence="5">Lacks conserved residue(s) required for the propagation of feature annotation.</text>
</comment>
<evidence type="ECO:0000256" key="2">
    <source>
        <dbReference type="ARBA" id="ARBA00022574"/>
    </source>
</evidence>
<dbReference type="InterPro" id="IPR015943">
    <property type="entry name" value="WD40/YVTN_repeat-like_dom_sf"/>
</dbReference>
<dbReference type="OrthoDB" id="6262491at2759"/>
<dbReference type="CDD" id="cd00200">
    <property type="entry name" value="WD40"/>
    <property type="match status" value="1"/>
</dbReference>
<dbReference type="Gene3D" id="2.10.25.10">
    <property type="entry name" value="Laminin"/>
    <property type="match status" value="1"/>
</dbReference>
<evidence type="ECO:0000256" key="5">
    <source>
        <dbReference type="PROSITE-ProRule" id="PRU00076"/>
    </source>
</evidence>
<keyword evidence="4 5" id="KW-1015">Disulfide bond</keyword>
<sequence>MVVFMLFLGLVHNLFFVTTDGQKLYKFEKDKSILNDTGLLEIFTAKSKWTCLKECNKNINCVLVVYFNTTCKIFDSTSWSNKVTYAKSSIFINSACLSNLCVNGDNCKNESLNFICECPQIYKGITCYKKFHNESIRSLIILSNGYLVTGSTDKTMSIWNTTSYTLVKRLSYNQSIFTVFELSNDILASGTYSGSIVLWNMTSWNITKIFKPHSLAIRKMIKLPNGNLITASSDFKIKIWDSNFSLILQNNHSHYVIDILILPSGNLISCSCDNSIIIWNLNNLSVIHQIFNHTVCIISLTLLNNGDFVTGSHDYTIKIWDSNEYFLKKVFNPYRIIYSLGTLPNGYLVAGDGFGQVRIWSLINWKEIKNIRMHTARVFSLVNTPDGELVSGDENGVLIIWNKNFLLN</sequence>
<feature type="repeat" description="WD" evidence="6">
    <location>
        <begin position="129"/>
        <end position="169"/>
    </location>
</feature>
<keyword evidence="2 6" id="KW-0853">WD repeat</keyword>
<protein>
    <recommendedName>
        <fullName evidence="8">EGF-like domain-containing protein</fullName>
    </recommendedName>
</protein>
<dbReference type="PANTHER" id="PTHR19849">
    <property type="entry name" value="PHOSPHOLIPASE A-2-ACTIVATING PROTEIN"/>
    <property type="match status" value="1"/>
</dbReference>
<evidence type="ECO:0000256" key="4">
    <source>
        <dbReference type="ARBA" id="ARBA00023157"/>
    </source>
</evidence>
<feature type="disulfide bond" evidence="5">
    <location>
        <begin position="118"/>
        <end position="127"/>
    </location>
</feature>
<evidence type="ECO:0000259" key="8">
    <source>
        <dbReference type="PROSITE" id="PS50026"/>
    </source>
</evidence>
<dbReference type="SMART" id="SM00320">
    <property type="entry name" value="WD40"/>
    <property type="match status" value="7"/>
</dbReference>
<gene>
    <name evidence="9" type="ORF">OXX778_LOCUS17449</name>
</gene>
<dbReference type="Gene3D" id="2.130.10.10">
    <property type="entry name" value="YVTN repeat-like/Quinoprotein amine dehydrogenase"/>
    <property type="match status" value="2"/>
</dbReference>
<evidence type="ECO:0000256" key="1">
    <source>
        <dbReference type="ARBA" id="ARBA00022490"/>
    </source>
</evidence>
<keyword evidence="1" id="KW-0963">Cytoplasm</keyword>
<keyword evidence="5" id="KW-0245">EGF-like domain</keyword>
<feature type="repeat" description="WD" evidence="6">
    <location>
        <begin position="308"/>
        <end position="321"/>
    </location>
</feature>
<dbReference type="Pfam" id="PF00400">
    <property type="entry name" value="WD40"/>
    <property type="match status" value="5"/>
</dbReference>
<feature type="domain" description="EGF-like" evidence="8">
    <location>
        <begin position="92"/>
        <end position="128"/>
    </location>
</feature>
<feature type="repeat" description="WD" evidence="6">
    <location>
        <begin position="249"/>
        <end position="289"/>
    </location>
</feature>
<dbReference type="CDD" id="cd00054">
    <property type="entry name" value="EGF_CA"/>
    <property type="match status" value="1"/>
</dbReference>
<dbReference type="PROSITE" id="PS00678">
    <property type="entry name" value="WD_REPEATS_1"/>
    <property type="match status" value="2"/>
</dbReference>
<dbReference type="PROSITE" id="PS00022">
    <property type="entry name" value="EGF_1"/>
    <property type="match status" value="1"/>
</dbReference>
<dbReference type="Proteomes" id="UP000663879">
    <property type="component" value="Unassembled WGS sequence"/>
</dbReference>
<dbReference type="InterPro" id="IPR019775">
    <property type="entry name" value="WD40_repeat_CS"/>
</dbReference>
<evidence type="ECO:0000313" key="9">
    <source>
        <dbReference type="EMBL" id="CAF1022464.1"/>
    </source>
</evidence>
<dbReference type="PRINTS" id="PR00320">
    <property type="entry name" value="GPROTEINBRPT"/>
</dbReference>
<dbReference type="InterPro" id="IPR001680">
    <property type="entry name" value="WD40_rpt"/>
</dbReference>
<evidence type="ECO:0000256" key="3">
    <source>
        <dbReference type="ARBA" id="ARBA00022737"/>
    </source>
</evidence>
<keyword evidence="3" id="KW-0677">Repeat</keyword>
<dbReference type="EMBL" id="CAJNOC010004457">
    <property type="protein sequence ID" value="CAF1022464.1"/>
    <property type="molecule type" value="Genomic_DNA"/>
</dbReference>
<dbReference type="InterPro" id="IPR000152">
    <property type="entry name" value="EGF-type_Asp/Asn_hydroxyl_site"/>
</dbReference>
<dbReference type="SUPFAM" id="SSF50978">
    <property type="entry name" value="WD40 repeat-like"/>
    <property type="match status" value="2"/>
</dbReference>
<dbReference type="PROSITE" id="PS50026">
    <property type="entry name" value="EGF_3"/>
    <property type="match status" value="1"/>
</dbReference>
<dbReference type="PANTHER" id="PTHR19849:SF0">
    <property type="entry name" value="PHOSPHOLIPASE A-2-ACTIVATING PROTEIN"/>
    <property type="match status" value="1"/>
</dbReference>
<reference evidence="9" key="1">
    <citation type="submission" date="2021-02" db="EMBL/GenBank/DDBJ databases">
        <authorList>
            <person name="Nowell W R."/>
        </authorList>
    </citation>
    <scope>NUCLEOTIDE SEQUENCE</scope>
    <source>
        <strain evidence="9">Ploen Becks lab</strain>
    </source>
</reference>
<keyword evidence="10" id="KW-1185">Reference proteome</keyword>
<evidence type="ECO:0000256" key="6">
    <source>
        <dbReference type="PROSITE-ProRule" id="PRU00221"/>
    </source>
</evidence>
<dbReference type="GO" id="GO:0043130">
    <property type="term" value="F:ubiquitin binding"/>
    <property type="evidence" value="ECO:0007669"/>
    <property type="project" value="TreeGrafter"/>
</dbReference>
<proteinExistence type="predicted"/>
<keyword evidence="7" id="KW-0732">Signal</keyword>
<comment type="caution">
    <text evidence="9">The sequence shown here is derived from an EMBL/GenBank/DDBJ whole genome shotgun (WGS) entry which is preliminary data.</text>
</comment>
<evidence type="ECO:0000256" key="7">
    <source>
        <dbReference type="SAM" id="SignalP"/>
    </source>
</evidence>
<organism evidence="9 10">
    <name type="scientific">Brachionus calyciflorus</name>
    <dbReference type="NCBI Taxonomy" id="104777"/>
    <lineage>
        <taxon>Eukaryota</taxon>
        <taxon>Metazoa</taxon>
        <taxon>Spiralia</taxon>
        <taxon>Gnathifera</taxon>
        <taxon>Rotifera</taxon>
        <taxon>Eurotatoria</taxon>
        <taxon>Monogononta</taxon>
        <taxon>Pseudotrocha</taxon>
        <taxon>Ploima</taxon>
        <taxon>Brachionidae</taxon>
        <taxon>Brachionus</taxon>
    </lineage>
</organism>
<name>A0A814IJL8_9BILA</name>
<dbReference type="GO" id="GO:0010992">
    <property type="term" value="P:ubiquitin recycling"/>
    <property type="evidence" value="ECO:0007669"/>
    <property type="project" value="TreeGrafter"/>
</dbReference>
<dbReference type="AlphaFoldDB" id="A0A814IJL8"/>
<feature type="chain" id="PRO_5032693704" description="EGF-like domain-containing protein" evidence="7">
    <location>
        <begin position="22"/>
        <end position="408"/>
    </location>
</feature>